<dbReference type="OrthoDB" id="9807293at2"/>
<feature type="transmembrane region" description="Helical" evidence="10">
    <location>
        <begin position="205"/>
        <end position="226"/>
    </location>
</feature>
<evidence type="ECO:0000256" key="7">
    <source>
        <dbReference type="ARBA" id="ARBA00023136"/>
    </source>
</evidence>
<dbReference type="PANTHER" id="PTHR19139">
    <property type="entry name" value="AQUAPORIN TRANSPORTER"/>
    <property type="match status" value="1"/>
</dbReference>
<dbReference type="PANTHER" id="PTHR19139:SF199">
    <property type="entry name" value="MIP17260P"/>
    <property type="match status" value="1"/>
</dbReference>
<keyword evidence="3 8" id="KW-0813">Transport</keyword>
<keyword evidence="6 10" id="KW-1133">Transmembrane helix</keyword>
<sequence length="256" mass="26197">MSAETEPQPLAAEFLGTLVLVFFAVGSAVLAGEYIGTLGIALAFGLTLVALVWALGPVSGAHVNPAVTLGVLLSGRMGLRTAGLYWAAQFLGAVVGAALLFLVAHQVPGLETSEAFGTNGYGDRSAVGLSTGGAFVAEAMLTFLLVFVWLSVSRGLLLERLDGLPVGLALGVVHFVGIPLTGASVNPARSLGPALFAGGDALVQLWLFILAPLVGAALGVIAHRVVHPQEDEWLTEWKAGRRKRGPGGEASGEAAP</sequence>
<feature type="region of interest" description="Disordered" evidence="9">
    <location>
        <begin position="237"/>
        <end position="256"/>
    </location>
</feature>
<feature type="transmembrane region" description="Helical" evidence="10">
    <location>
        <begin position="12"/>
        <end position="31"/>
    </location>
</feature>
<dbReference type="Pfam" id="PF00230">
    <property type="entry name" value="MIP"/>
    <property type="match status" value="1"/>
</dbReference>
<dbReference type="InterPro" id="IPR000425">
    <property type="entry name" value="MIP"/>
</dbReference>
<evidence type="ECO:0000313" key="12">
    <source>
        <dbReference type="Proteomes" id="UP000194218"/>
    </source>
</evidence>
<dbReference type="PROSITE" id="PS00221">
    <property type="entry name" value="MIP"/>
    <property type="match status" value="1"/>
</dbReference>
<dbReference type="PRINTS" id="PR00783">
    <property type="entry name" value="MINTRINSICP"/>
</dbReference>
<evidence type="ECO:0000313" key="11">
    <source>
        <dbReference type="EMBL" id="ARQ71660.1"/>
    </source>
</evidence>
<evidence type="ECO:0000256" key="9">
    <source>
        <dbReference type="SAM" id="MobiDB-lite"/>
    </source>
</evidence>
<evidence type="ECO:0000256" key="6">
    <source>
        <dbReference type="ARBA" id="ARBA00022989"/>
    </source>
</evidence>
<feature type="transmembrane region" description="Helical" evidence="10">
    <location>
        <begin position="62"/>
        <end position="79"/>
    </location>
</feature>
<feature type="transmembrane region" description="Helical" evidence="10">
    <location>
        <begin position="86"/>
        <end position="107"/>
    </location>
</feature>
<dbReference type="Proteomes" id="UP000194218">
    <property type="component" value="Chromosome"/>
</dbReference>
<dbReference type="AlphaFoldDB" id="A0A1W7D506"/>
<evidence type="ECO:0000256" key="1">
    <source>
        <dbReference type="ARBA" id="ARBA00004651"/>
    </source>
</evidence>
<evidence type="ECO:0000256" key="10">
    <source>
        <dbReference type="SAM" id="Phobius"/>
    </source>
</evidence>
<dbReference type="InterPro" id="IPR022357">
    <property type="entry name" value="MIP_CS"/>
</dbReference>
<reference evidence="11 12" key="1">
    <citation type="submission" date="2017-05" db="EMBL/GenBank/DDBJ databases">
        <title>Complete genome sequence of Streptomyces sp. SCSIO 03032 revealed the diverse biosynthetic pathways for its bioactive secondary metabolites.</title>
        <authorList>
            <person name="Ma L."/>
            <person name="Zhu Y."/>
            <person name="Zhang W."/>
            <person name="Zhang G."/>
            <person name="Tian X."/>
            <person name="Zhang S."/>
            <person name="Zhang C."/>
        </authorList>
    </citation>
    <scope>NUCLEOTIDE SEQUENCE [LARGE SCALE GENOMIC DNA]</scope>
    <source>
        <strain evidence="11 12">SCSIO 03032</strain>
    </source>
</reference>
<dbReference type="SUPFAM" id="SSF81338">
    <property type="entry name" value="Aquaporin-like"/>
    <property type="match status" value="1"/>
</dbReference>
<feature type="transmembrane region" description="Helical" evidence="10">
    <location>
        <begin position="127"/>
        <end position="152"/>
    </location>
</feature>
<accession>A0A1W7D506</accession>
<comment type="similarity">
    <text evidence="2 8">Belongs to the MIP/aquaporin (TC 1.A.8) family.</text>
</comment>
<dbReference type="GO" id="GO:0015250">
    <property type="term" value="F:water channel activity"/>
    <property type="evidence" value="ECO:0007669"/>
    <property type="project" value="TreeGrafter"/>
</dbReference>
<evidence type="ECO:0000256" key="2">
    <source>
        <dbReference type="ARBA" id="ARBA00006175"/>
    </source>
</evidence>
<evidence type="ECO:0000256" key="4">
    <source>
        <dbReference type="ARBA" id="ARBA00022475"/>
    </source>
</evidence>
<feature type="transmembrane region" description="Helical" evidence="10">
    <location>
        <begin position="164"/>
        <end position="185"/>
    </location>
</feature>
<dbReference type="KEGG" id="smao:CAG99_25040"/>
<keyword evidence="12" id="KW-1185">Reference proteome</keyword>
<gene>
    <name evidence="11" type="ORF">CAG99_25040</name>
</gene>
<evidence type="ECO:0000256" key="8">
    <source>
        <dbReference type="RuleBase" id="RU000477"/>
    </source>
</evidence>
<dbReference type="EMBL" id="CP021121">
    <property type="protein sequence ID" value="ARQ71660.1"/>
    <property type="molecule type" value="Genomic_DNA"/>
</dbReference>
<keyword evidence="4" id="KW-1003">Cell membrane</keyword>
<organism evidence="11 12">
    <name type="scientific">Streptomyces marincola</name>
    <dbReference type="NCBI Taxonomy" id="2878388"/>
    <lineage>
        <taxon>Bacteria</taxon>
        <taxon>Bacillati</taxon>
        <taxon>Actinomycetota</taxon>
        <taxon>Actinomycetes</taxon>
        <taxon>Kitasatosporales</taxon>
        <taxon>Streptomycetaceae</taxon>
        <taxon>Streptomyces</taxon>
    </lineage>
</organism>
<name>A0A1W7D506_9ACTN</name>
<keyword evidence="7 10" id="KW-0472">Membrane</keyword>
<protein>
    <submittedName>
        <fullName evidence="11">Aquaporin</fullName>
    </submittedName>
</protein>
<dbReference type="RefSeq" id="WP_086161500.1">
    <property type="nucleotide sequence ID" value="NZ_CP021121.1"/>
</dbReference>
<dbReference type="InterPro" id="IPR023271">
    <property type="entry name" value="Aquaporin-like"/>
</dbReference>
<evidence type="ECO:0000256" key="3">
    <source>
        <dbReference type="ARBA" id="ARBA00022448"/>
    </source>
</evidence>
<dbReference type="GO" id="GO:0005886">
    <property type="term" value="C:plasma membrane"/>
    <property type="evidence" value="ECO:0007669"/>
    <property type="project" value="UniProtKB-SubCell"/>
</dbReference>
<evidence type="ECO:0000256" key="5">
    <source>
        <dbReference type="ARBA" id="ARBA00022692"/>
    </source>
</evidence>
<dbReference type="InterPro" id="IPR034294">
    <property type="entry name" value="Aquaporin_transptr"/>
</dbReference>
<keyword evidence="5 8" id="KW-0812">Transmembrane</keyword>
<proteinExistence type="inferred from homology"/>
<dbReference type="Gene3D" id="1.20.1080.10">
    <property type="entry name" value="Glycerol uptake facilitator protein"/>
    <property type="match status" value="1"/>
</dbReference>
<comment type="subcellular location">
    <subcellularLocation>
        <location evidence="1">Cell membrane</location>
        <topology evidence="1">Multi-pass membrane protein</topology>
    </subcellularLocation>
</comment>
<feature type="transmembrane region" description="Helical" evidence="10">
    <location>
        <begin position="38"/>
        <end position="56"/>
    </location>
</feature>